<reference evidence="7" key="1">
    <citation type="submission" date="2018-12" db="EMBL/GenBank/DDBJ databases">
        <title>Tengunoibacter tsumagoiensis gen. nov., sp. nov., Dictyobacter kobayashii sp. nov., D. alpinus sp. nov., and D. joshuensis sp. nov. and description of Dictyobacteraceae fam. nov. within the order Ktedonobacterales isolated from Tengu-no-mugimeshi.</title>
        <authorList>
            <person name="Wang C.M."/>
            <person name="Zheng Y."/>
            <person name="Sakai Y."/>
            <person name="Toyoda A."/>
            <person name="Minakuchi Y."/>
            <person name="Abe K."/>
            <person name="Yokota A."/>
            <person name="Yabe S."/>
        </authorList>
    </citation>
    <scope>NUCLEOTIDE SEQUENCE [LARGE SCALE GENOMIC DNA]</scope>
    <source>
        <strain evidence="7">Uno11</strain>
    </source>
</reference>
<evidence type="ECO:0000256" key="2">
    <source>
        <dbReference type="ARBA" id="ARBA00022630"/>
    </source>
</evidence>
<dbReference type="SUPFAM" id="SSF55424">
    <property type="entry name" value="FAD/NAD-linked reductases, dimerisation (C-terminal) domain"/>
    <property type="match status" value="1"/>
</dbReference>
<dbReference type="InterPro" id="IPR050446">
    <property type="entry name" value="FAD-oxidoreductase/Apoptosis"/>
</dbReference>
<keyword evidence="3" id="KW-0274">FAD</keyword>
<dbReference type="GO" id="GO:0005737">
    <property type="term" value="C:cytoplasm"/>
    <property type="evidence" value="ECO:0007669"/>
    <property type="project" value="TreeGrafter"/>
</dbReference>
<comment type="caution">
    <text evidence="6">The sequence shown here is derived from an EMBL/GenBank/DDBJ whole genome shotgun (WGS) entry which is preliminary data.</text>
</comment>
<accession>A0A402AZB0</accession>
<gene>
    <name evidence="6" type="ORF">KDK_82640</name>
</gene>
<protein>
    <recommendedName>
        <fullName evidence="5">Reductase C-terminal domain-containing protein</fullName>
    </recommendedName>
</protein>
<evidence type="ECO:0000256" key="3">
    <source>
        <dbReference type="ARBA" id="ARBA00022827"/>
    </source>
</evidence>
<dbReference type="EMBL" id="BIFS01000002">
    <property type="protein sequence ID" value="GCE24464.1"/>
    <property type="molecule type" value="Genomic_DNA"/>
</dbReference>
<dbReference type="PANTHER" id="PTHR43557:SF2">
    <property type="entry name" value="RIESKE DOMAIN-CONTAINING PROTEIN-RELATED"/>
    <property type="match status" value="1"/>
</dbReference>
<dbReference type="InterPro" id="IPR036188">
    <property type="entry name" value="FAD/NAD-bd_sf"/>
</dbReference>
<dbReference type="SUPFAM" id="SSF51905">
    <property type="entry name" value="FAD/NAD(P)-binding domain"/>
    <property type="match status" value="1"/>
</dbReference>
<organism evidence="6 7">
    <name type="scientific">Dictyobacter kobayashii</name>
    <dbReference type="NCBI Taxonomy" id="2014872"/>
    <lineage>
        <taxon>Bacteria</taxon>
        <taxon>Bacillati</taxon>
        <taxon>Chloroflexota</taxon>
        <taxon>Ktedonobacteria</taxon>
        <taxon>Ktedonobacterales</taxon>
        <taxon>Dictyobacteraceae</taxon>
        <taxon>Dictyobacter</taxon>
    </lineage>
</organism>
<proteinExistence type="predicted"/>
<name>A0A402AZB0_9CHLR</name>
<feature type="domain" description="Reductase C-terminal" evidence="5">
    <location>
        <begin position="92"/>
        <end position="172"/>
    </location>
</feature>
<evidence type="ECO:0000256" key="4">
    <source>
        <dbReference type="ARBA" id="ARBA00023002"/>
    </source>
</evidence>
<dbReference type="Proteomes" id="UP000287188">
    <property type="component" value="Unassembled WGS sequence"/>
</dbReference>
<dbReference type="PANTHER" id="PTHR43557">
    <property type="entry name" value="APOPTOSIS-INDUCING FACTOR 1"/>
    <property type="match status" value="1"/>
</dbReference>
<keyword evidence="7" id="KW-1185">Reference proteome</keyword>
<dbReference type="GO" id="GO:0016651">
    <property type="term" value="F:oxidoreductase activity, acting on NAD(P)H"/>
    <property type="evidence" value="ECO:0007669"/>
    <property type="project" value="TreeGrafter"/>
</dbReference>
<evidence type="ECO:0000259" key="5">
    <source>
        <dbReference type="Pfam" id="PF14759"/>
    </source>
</evidence>
<dbReference type="Gene3D" id="3.50.50.60">
    <property type="entry name" value="FAD/NAD(P)-binding domain"/>
    <property type="match status" value="1"/>
</dbReference>
<comment type="cofactor">
    <cofactor evidence="1">
        <name>FAD</name>
        <dbReference type="ChEBI" id="CHEBI:57692"/>
    </cofactor>
</comment>
<evidence type="ECO:0000256" key="1">
    <source>
        <dbReference type="ARBA" id="ARBA00001974"/>
    </source>
</evidence>
<evidence type="ECO:0000313" key="6">
    <source>
        <dbReference type="EMBL" id="GCE24464.1"/>
    </source>
</evidence>
<evidence type="ECO:0000313" key="7">
    <source>
        <dbReference type="Proteomes" id="UP000287188"/>
    </source>
</evidence>
<dbReference type="AlphaFoldDB" id="A0A402AZB0"/>
<sequence>MHNTEWLQGSGLAADERGVVCDTFCRVLDTQGQAIEGIFVAGDVARWPQHLCDGDLIAVEHWGNAVDQARNAAHNMLSATVNYQEYKHIPSFWSSQFGINIKSAGLPNLGDEVMVTQGSVEQYRFVAAYGRQGRVIGAVTFDQGRWLEAYNTLIETGATYPPQFSAPDQPVDMQSQKAGFPAVVQHA</sequence>
<keyword evidence="4" id="KW-0560">Oxidoreductase</keyword>
<dbReference type="Gene3D" id="3.30.390.30">
    <property type="match status" value="1"/>
</dbReference>
<dbReference type="Pfam" id="PF14759">
    <property type="entry name" value="Reductase_C"/>
    <property type="match status" value="1"/>
</dbReference>
<keyword evidence="2" id="KW-0285">Flavoprotein</keyword>
<dbReference type="InterPro" id="IPR016156">
    <property type="entry name" value="FAD/NAD-linked_Rdtase_dimer_sf"/>
</dbReference>
<dbReference type="InterPro" id="IPR028202">
    <property type="entry name" value="Reductase_C"/>
</dbReference>